<sequence>MSSIVATFERKLECSRAEAIWRMIGLPIFLIAAIAVVGIAAAFFPYKSSYKQQIPALPGDHFQASEILDGEVLVNESQFLELASGNQTFIAPGKYDVSYMVKVGGISYRYDQPTSHNSLRYNVGTQQVQDGVVIRELRRDPIVMVLLFIVIAGIFLLMFLVAATAMTFKERGYGSSRTIKSLFDQR</sequence>
<protein>
    <submittedName>
        <fullName evidence="2">Uncharacterized protein</fullName>
    </submittedName>
</protein>
<feature type="transmembrane region" description="Helical" evidence="1">
    <location>
        <begin position="142"/>
        <end position="168"/>
    </location>
</feature>
<feature type="transmembrane region" description="Helical" evidence="1">
    <location>
        <begin position="20"/>
        <end position="44"/>
    </location>
</feature>
<comment type="caution">
    <text evidence="2">The sequence shown here is derived from an EMBL/GenBank/DDBJ whole genome shotgun (WGS) entry which is preliminary data.</text>
</comment>
<dbReference type="EMBL" id="MHCU01000034">
    <property type="protein sequence ID" value="OGY27502.1"/>
    <property type="molecule type" value="Genomic_DNA"/>
</dbReference>
<reference evidence="2 3" key="1">
    <citation type="journal article" date="2016" name="Nat. Commun.">
        <title>Thousands of microbial genomes shed light on interconnected biogeochemical processes in an aquifer system.</title>
        <authorList>
            <person name="Anantharaman K."/>
            <person name="Brown C.T."/>
            <person name="Hug L.A."/>
            <person name="Sharon I."/>
            <person name="Castelle C.J."/>
            <person name="Probst A.J."/>
            <person name="Thomas B.C."/>
            <person name="Singh A."/>
            <person name="Wilkins M.J."/>
            <person name="Karaoz U."/>
            <person name="Brodie E.L."/>
            <person name="Williams K.H."/>
            <person name="Hubbard S.S."/>
            <person name="Banfield J.F."/>
        </authorList>
    </citation>
    <scope>NUCLEOTIDE SEQUENCE [LARGE SCALE GENOMIC DNA]</scope>
</reference>
<evidence type="ECO:0000313" key="2">
    <source>
        <dbReference type="EMBL" id="OGY27502.1"/>
    </source>
</evidence>
<gene>
    <name evidence="2" type="ORF">A2Z42_03700</name>
</gene>
<accession>A0A1G1WIF9</accession>
<dbReference type="AlphaFoldDB" id="A0A1G1WIF9"/>
<name>A0A1G1WIF9_9BACT</name>
<keyword evidence="1" id="KW-0812">Transmembrane</keyword>
<proteinExistence type="predicted"/>
<keyword evidence="1" id="KW-1133">Transmembrane helix</keyword>
<evidence type="ECO:0000313" key="3">
    <source>
        <dbReference type="Proteomes" id="UP000176645"/>
    </source>
</evidence>
<evidence type="ECO:0000256" key="1">
    <source>
        <dbReference type="SAM" id="Phobius"/>
    </source>
</evidence>
<dbReference type="Proteomes" id="UP000176645">
    <property type="component" value="Unassembled WGS sequence"/>
</dbReference>
<organism evidence="2 3">
    <name type="scientific">Candidatus Woykebacteria bacterium RBG_19FT_COMBO_43_10</name>
    <dbReference type="NCBI Taxonomy" id="1802598"/>
    <lineage>
        <taxon>Bacteria</taxon>
        <taxon>Candidatus Woykeibacteriota</taxon>
    </lineage>
</organism>
<keyword evidence="1" id="KW-0472">Membrane</keyword>